<feature type="transmembrane region" description="Helical" evidence="2">
    <location>
        <begin position="74"/>
        <end position="93"/>
    </location>
</feature>
<sequence>MTFLKIVGTYRNFQEDTYESWENKEEFCILCEKSMRASNATSRPVSTESSACTGLPSSSSTSVTIKTRRRPDNLCLLITITGYLHLIGILGRWSSFLGFVANAVGNVGGCIMLMIAICEGLLTYPSMGPLHDDYRLSIAFIRRLCVSALDGRSLDDRCVNSNTVAIAAITTTTTTTTTTVIAVTTVENLIVRVPSQYRDFVVPLLLGLESSDYQSPGTIEISLLHTKYRFSHCIFKSTSRSRFTKAKGFIKTNNNPLTISERHYVSGRVSLLPRYLRSTIRDSSNTTSLPKAPTRDHSIPFSR</sequence>
<keyword evidence="2" id="KW-0472">Membrane</keyword>
<name>A0A834NCW2_VESGE</name>
<dbReference type="AlphaFoldDB" id="A0A834NCW2"/>
<proteinExistence type="predicted"/>
<keyword evidence="2" id="KW-1133">Transmembrane helix</keyword>
<evidence type="ECO:0000256" key="1">
    <source>
        <dbReference type="SAM" id="MobiDB-lite"/>
    </source>
</evidence>
<reference evidence="3" key="1">
    <citation type="journal article" date="2020" name="G3 (Bethesda)">
        <title>High-Quality Assemblies for Three Invasive Social Wasps from the &lt;i&gt;Vespula&lt;/i&gt; Genus.</title>
        <authorList>
            <person name="Harrop T.W.R."/>
            <person name="Guhlin J."/>
            <person name="McLaughlin G.M."/>
            <person name="Permina E."/>
            <person name="Stockwell P."/>
            <person name="Gilligan J."/>
            <person name="Le Lec M.F."/>
            <person name="Gruber M.A.M."/>
            <person name="Quinn O."/>
            <person name="Lovegrove M."/>
            <person name="Duncan E.J."/>
            <person name="Remnant E.J."/>
            <person name="Van Eeckhoven J."/>
            <person name="Graham B."/>
            <person name="Knapp R.A."/>
            <person name="Langford K.W."/>
            <person name="Kronenberg Z."/>
            <person name="Press M.O."/>
            <person name="Eacker S.M."/>
            <person name="Wilson-Rankin E.E."/>
            <person name="Purcell J."/>
            <person name="Lester P.J."/>
            <person name="Dearden P.K."/>
        </authorList>
    </citation>
    <scope>NUCLEOTIDE SEQUENCE</scope>
    <source>
        <strain evidence="3">Linc-1</strain>
    </source>
</reference>
<feature type="region of interest" description="Disordered" evidence="1">
    <location>
        <begin position="42"/>
        <end position="64"/>
    </location>
</feature>
<dbReference type="Proteomes" id="UP000617340">
    <property type="component" value="Unassembled WGS sequence"/>
</dbReference>
<feature type="transmembrane region" description="Helical" evidence="2">
    <location>
        <begin position="99"/>
        <end position="122"/>
    </location>
</feature>
<keyword evidence="2" id="KW-0812">Transmembrane</keyword>
<evidence type="ECO:0000256" key="2">
    <source>
        <dbReference type="SAM" id="Phobius"/>
    </source>
</evidence>
<feature type="compositionally biased region" description="Basic and acidic residues" evidence="1">
    <location>
        <begin position="293"/>
        <end position="303"/>
    </location>
</feature>
<keyword evidence="4" id="KW-1185">Reference proteome</keyword>
<accession>A0A834NCW2</accession>
<comment type="caution">
    <text evidence="3">The sequence shown here is derived from an EMBL/GenBank/DDBJ whole genome shotgun (WGS) entry which is preliminary data.</text>
</comment>
<feature type="region of interest" description="Disordered" evidence="1">
    <location>
        <begin position="282"/>
        <end position="303"/>
    </location>
</feature>
<evidence type="ECO:0000313" key="3">
    <source>
        <dbReference type="EMBL" id="KAF7403489.1"/>
    </source>
</evidence>
<gene>
    <name evidence="3" type="ORF">HZH68_006283</name>
</gene>
<organism evidence="3 4">
    <name type="scientific">Vespula germanica</name>
    <name type="common">German yellow jacket</name>
    <name type="synonym">Paravespula germanica</name>
    <dbReference type="NCBI Taxonomy" id="30212"/>
    <lineage>
        <taxon>Eukaryota</taxon>
        <taxon>Metazoa</taxon>
        <taxon>Ecdysozoa</taxon>
        <taxon>Arthropoda</taxon>
        <taxon>Hexapoda</taxon>
        <taxon>Insecta</taxon>
        <taxon>Pterygota</taxon>
        <taxon>Neoptera</taxon>
        <taxon>Endopterygota</taxon>
        <taxon>Hymenoptera</taxon>
        <taxon>Apocrita</taxon>
        <taxon>Aculeata</taxon>
        <taxon>Vespoidea</taxon>
        <taxon>Vespidae</taxon>
        <taxon>Vespinae</taxon>
        <taxon>Vespula</taxon>
    </lineage>
</organism>
<evidence type="ECO:0000313" key="4">
    <source>
        <dbReference type="Proteomes" id="UP000617340"/>
    </source>
</evidence>
<dbReference type="EMBL" id="JACSDZ010000005">
    <property type="protein sequence ID" value="KAF7403489.1"/>
    <property type="molecule type" value="Genomic_DNA"/>
</dbReference>
<protein>
    <submittedName>
        <fullName evidence="3">Uncharacterized protein</fullName>
    </submittedName>
</protein>